<evidence type="ECO:0000256" key="2">
    <source>
        <dbReference type="ARBA" id="ARBA00022670"/>
    </source>
</evidence>
<dbReference type="Proteomes" id="UP000235672">
    <property type="component" value="Unassembled WGS sequence"/>
</dbReference>
<proteinExistence type="predicted"/>
<comment type="cofactor">
    <cofactor evidence="8">
        <name>Ca(2+)</name>
        <dbReference type="ChEBI" id="CHEBI:29108"/>
    </cofactor>
    <text evidence="8">Binds 1 Ca(2+) ion per subunit.</text>
</comment>
<feature type="active site" description="Charge relay system" evidence="8">
    <location>
        <position position="312"/>
    </location>
</feature>
<dbReference type="GO" id="GO:0046872">
    <property type="term" value="F:metal ion binding"/>
    <property type="evidence" value="ECO:0007669"/>
    <property type="project" value="UniProtKB-UniRule"/>
</dbReference>
<dbReference type="STRING" id="1745343.A0A2J6PM00"/>
<protein>
    <submittedName>
        <fullName evidence="10">Protease S8 tripeptidyl peptidase I</fullName>
    </submittedName>
</protein>
<evidence type="ECO:0000256" key="8">
    <source>
        <dbReference type="PROSITE-ProRule" id="PRU01032"/>
    </source>
</evidence>
<keyword evidence="7" id="KW-0865">Zymogen</keyword>
<evidence type="ECO:0000256" key="4">
    <source>
        <dbReference type="ARBA" id="ARBA00022801"/>
    </source>
</evidence>
<dbReference type="GO" id="GO:0005576">
    <property type="term" value="C:extracellular region"/>
    <property type="evidence" value="ECO:0007669"/>
    <property type="project" value="UniProtKB-SubCell"/>
</dbReference>
<evidence type="ECO:0000313" key="11">
    <source>
        <dbReference type="Proteomes" id="UP000235672"/>
    </source>
</evidence>
<dbReference type="EMBL" id="KZ613516">
    <property type="protein sequence ID" value="PMD15061.1"/>
    <property type="molecule type" value="Genomic_DNA"/>
</dbReference>
<dbReference type="CDD" id="cd11377">
    <property type="entry name" value="Pro-peptidase_S53"/>
    <property type="match status" value="1"/>
</dbReference>
<keyword evidence="11" id="KW-1185">Reference proteome</keyword>
<evidence type="ECO:0000256" key="3">
    <source>
        <dbReference type="ARBA" id="ARBA00022723"/>
    </source>
</evidence>
<feature type="binding site" evidence="8">
    <location>
        <position position="625"/>
    </location>
    <ligand>
        <name>Ca(2+)</name>
        <dbReference type="ChEBI" id="CHEBI:29108"/>
    </ligand>
</feature>
<dbReference type="PANTHER" id="PTHR14218:SF19">
    <property type="entry name" value="SERINE PROTEASE AORO, PUTATIVE (AFU_ORTHOLOGUE AFUA_6G10250)-RELATED"/>
    <property type="match status" value="1"/>
</dbReference>
<feature type="active site" description="Charge relay system" evidence="8">
    <location>
        <position position="584"/>
    </location>
</feature>
<evidence type="ECO:0000259" key="9">
    <source>
        <dbReference type="PROSITE" id="PS51695"/>
    </source>
</evidence>
<feature type="binding site" evidence="8">
    <location>
        <position position="644"/>
    </location>
    <ligand>
        <name>Ca(2+)</name>
        <dbReference type="ChEBI" id="CHEBI:29108"/>
    </ligand>
</feature>
<feature type="active site" description="Charge relay system" evidence="8">
    <location>
        <position position="308"/>
    </location>
</feature>
<dbReference type="PROSITE" id="PS51695">
    <property type="entry name" value="SEDOLISIN"/>
    <property type="match status" value="1"/>
</dbReference>
<dbReference type="InterPro" id="IPR030400">
    <property type="entry name" value="Sedolisin_dom"/>
</dbReference>
<keyword evidence="4 8" id="KW-0378">Hydrolase</keyword>
<feature type="binding site" evidence="8">
    <location>
        <position position="646"/>
    </location>
    <ligand>
        <name>Ca(2+)</name>
        <dbReference type="ChEBI" id="CHEBI:29108"/>
    </ligand>
</feature>
<dbReference type="AlphaFoldDB" id="A0A2J6PM00"/>
<dbReference type="SMART" id="SM00944">
    <property type="entry name" value="Pro-kuma_activ"/>
    <property type="match status" value="1"/>
</dbReference>
<dbReference type="SUPFAM" id="SSF52743">
    <property type="entry name" value="Subtilisin-like"/>
    <property type="match status" value="1"/>
</dbReference>
<dbReference type="GO" id="GO:0004252">
    <property type="term" value="F:serine-type endopeptidase activity"/>
    <property type="evidence" value="ECO:0007669"/>
    <property type="project" value="UniProtKB-UniRule"/>
</dbReference>
<comment type="subcellular location">
    <subcellularLocation>
        <location evidence="1">Secreted</location>
        <location evidence="1">Extracellular space</location>
    </subcellularLocation>
</comment>
<dbReference type="InterPro" id="IPR036852">
    <property type="entry name" value="Peptidase_S8/S53_dom_sf"/>
</dbReference>
<name>A0A2J6PM00_9HELO</name>
<sequence length="667" mass="71936">MLKVVAAAAVAAVSNAAPASIRHVIHEKRQTPSSDWVKVARIEGSAILPMRIGLTQSNLHKGHDLLMEVSHPESPKYGQYWTQDEIHDLFAPAEETVQAVKEWLQTSGIEDSRIVHSDNKGWLAFDATVEEAENLLLTEYYEHEHRHSSNVRVGCDEYHVPKHISPHVDYITPGIKLTPVVKRDIKVARRSPPAVKKTAHNSLPMPDHEIQLPAAAGKLPPDVQGCGVNITPPCWKALYKLPEVNPPATPANSLGLYEQGDYIAVSDVQSYLATYAPYVPQDHLPIPALIDGAAYAFPANNTALVGGEADIDVDIATSLIYPQTVTLYQTDDQIYAPQEVALVNTFNTFLDALDGSYCTYSAYGETGNDPAIDPVYPDPAPGGYKGKLQCGVYKPTNVISASYGECEQDLPYDYTARQCNEFMKLGLQGVSITIASGDYGVASSPGDGGPNGCLGPEGKIFNPQYPSNCPYVTSVGGTQLYADQTVLDKESVMQVNLGGSAANFSSSGGFSNYFPQPDYQKKAVAQYFARHNPPYPYYSELHVDVNTTKGLYNRIGRAYPDVASNGAYMPVYVNGALGQFFGTSLAAPTFASILTLLNEERAVCGKGPIGFVNPVLYANPGVLNDIVNGTSLGCDSGGFQAVPGWDPVTGLGTANYPKMKSLFLSLP</sequence>
<feature type="domain" description="Peptidase S53" evidence="9">
    <location>
        <begin position="229"/>
        <end position="666"/>
    </location>
</feature>
<keyword evidence="6 8" id="KW-0106">Calcium</keyword>
<keyword evidence="3 8" id="KW-0479">Metal-binding</keyword>
<dbReference type="CDD" id="cd04056">
    <property type="entry name" value="Peptidases_S53"/>
    <property type="match status" value="1"/>
</dbReference>
<evidence type="ECO:0000256" key="1">
    <source>
        <dbReference type="ARBA" id="ARBA00004239"/>
    </source>
</evidence>
<keyword evidence="5 8" id="KW-0720">Serine protease</keyword>
<dbReference type="GO" id="GO:0006508">
    <property type="term" value="P:proteolysis"/>
    <property type="evidence" value="ECO:0007669"/>
    <property type="project" value="UniProtKB-KW"/>
</dbReference>
<evidence type="ECO:0000313" key="10">
    <source>
        <dbReference type="EMBL" id="PMD15061.1"/>
    </source>
</evidence>
<gene>
    <name evidence="10" type="ORF">NA56DRAFT_582638</name>
</gene>
<keyword evidence="2 8" id="KW-0645">Protease</keyword>
<dbReference type="Gene3D" id="3.40.50.200">
    <property type="entry name" value="Peptidase S8/S53 domain"/>
    <property type="match status" value="1"/>
</dbReference>
<dbReference type="PANTHER" id="PTHR14218">
    <property type="entry name" value="PROTEASE S8 TRIPEPTIDYL PEPTIDASE I CLN2"/>
    <property type="match status" value="1"/>
</dbReference>
<feature type="binding site" evidence="8">
    <location>
        <position position="626"/>
    </location>
    <ligand>
        <name>Ca(2+)</name>
        <dbReference type="ChEBI" id="CHEBI:29108"/>
    </ligand>
</feature>
<evidence type="ECO:0000256" key="7">
    <source>
        <dbReference type="ARBA" id="ARBA00023145"/>
    </source>
</evidence>
<dbReference type="GO" id="GO:0008240">
    <property type="term" value="F:tripeptidyl-peptidase activity"/>
    <property type="evidence" value="ECO:0007669"/>
    <property type="project" value="TreeGrafter"/>
</dbReference>
<dbReference type="OrthoDB" id="409122at2759"/>
<dbReference type="InterPro" id="IPR050819">
    <property type="entry name" value="Tripeptidyl-peptidase_I"/>
</dbReference>
<evidence type="ECO:0000256" key="5">
    <source>
        <dbReference type="ARBA" id="ARBA00022825"/>
    </source>
</evidence>
<evidence type="ECO:0000256" key="6">
    <source>
        <dbReference type="ARBA" id="ARBA00022837"/>
    </source>
</evidence>
<accession>A0A2J6PM00</accession>
<reference evidence="10 11" key="1">
    <citation type="submission" date="2016-05" db="EMBL/GenBank/DDBJ databases">
        <title>A degradative enzymes factory behind the ericoid mycorrhizal symbiosis.</title>
        <authorList>
            <consortium name="DOE Joint Genome Institute"/>
            <person name="Martino E."/>
            <person name="Morin E."/>
            <person name="Grelet G."/>
            <person name="Kuo A."/>
            <person name="Kohler A."/>
            <person name="Daghino S."/>
            <person name="Barry K."/>
            <person name="Choi C."/>
            <person name="Cichocki N."/>
            <person name="Clum A."/>
            <person name="Copeland A."/>
            <person name="Hainaut M."/>
            <person name="Haridas S."/>
            <person name="Labutti K."/>
            <person name="Lindquist E."/>
            <person name="Lipzen A."/>
            <person name="Khouja H.-R."/>
            <person name="Murat C."/>
            <person name="Ohm R."/>
            <person name="Olson A."/>
            <person name="Spatafora J."/>
            <person name="Veneault-Fourrey C."/>
            <person name="Henrissat B."/>
            <person name="Grigoriev I."/>
            <person name="Martin F."/>
            <person name="Perotto S."/>
        </authorList>
    </citation>
    <scope>NUCLEOTIDE SEQUENCE [LARGE SCALE GENOMIC DNA]</scope>
    <source>
        <strain evidence="10 11">UAMH 7357</strain>
    </source>
</reference>
<organism evidence="10 11">
    <name type="scientific">Hyaloscypha hepaticicola</name>
    <dbReference type="NCBI Taxonomy" id="2082293"/>
    <lineage>
        <taxon>Eukaryota</taxon>
        <taxon>Fungi</taxon>
        <taxon>Dikarya</taxon>
        <taxon>Ascomycota</taxon>
        <taxon>Pezizomycotina</taxon>
        <taxon>Leotiomycetes</taxon>
        <taxon>Helotiales</taxon>
        <taxon>Hyaloscyphaceae</taxon>
        <taxon>Hyaloscypha</taxon>
    </lineage>
</organism>
<dbReference type="Pfam" id="PF09286">
    <property type="entry name" value="Pro-kuma_activ"/>
    <property type="match status" value="1"/>
</dbReference>
<dbReference type="SUPFAM" id="SSF54897">
    <property type="entry name" value="Protease propeptides/inhibitors"/>
    <property type="match status" value="1"/>
</dbReference>
<dbReference type="InterPro" id="IPR015366">
    <property type="entry name" value="S53_propep"/>
</dbReference>